<proteinExistence type="predicted"/>
<keyword evidence="1" id="KW-0472">Membrane</keyword>
<evidence type="ECO:0000256" key="1">
    <source>
        <dbReference type="SAM" id="Phobius"/>
    </source>
</evidence>
<reference evidence="3" key="1">
    <citation type="submission" date="2018-12" db="EMBL/GenBank/DDBJ databases">
        <title>Tengunoibacter tsumagoiensis gen. nov., sp. nov., Dictyobacter kobayashii sp. nov., D. alpinus sp. nov., and D. joshuensis sp. nov. and description of Dictyobacteraceae fam. nov. within the order Ktedonobacterales isolated from Tengu-no-mugimeshi.</title>
        <authorList>
            <person name="Wang C.M."/>
            <person name="Zheng Y."/>
            <person name="Sakai Y."/>
            <person name="Toyoda A."/>
            <person name="Minakuchi Y."/>
            <person name="Abe K."/>
            <person name="Yokota A."/>
            <person name="Yabe S."/>
        </authorList>
    </citation>
    <scope>NUCLEOTIDE SEQUENCE [LARGE SCALE GENOMIC DNA]</scope>
    <source>
        <strain evidence="3">Uno3</strain>
    </source>
</reference>
<dbReference type="Proteomes" id="UP000287352">
    <property type="component" value="Unassembled WGS sequence"/>
</dbReference>
<dbReference type="AlphaFoldDB" id="A0A402A3H3"/>
<feature type="transmembrane region" description="Helical" evidence="1">
    <location>
        <begin position="33"/>
        <end position="57"/>
    </location>
</feature>
<keyword evidence="1" id="KW-1133">Transmembrane helix</keyword>
<evidence type="ECO:0000313" key="3">
    <source>
        <dbReference type="Proteomes" id="UP000287352"/>
    </source>
</evidence>
<organism evidence="2 3">
    <name type="scientific">Tengunoibacter tsumagoiensis</name>
    <dbReference type="NCBI Taxonomy" id="2014871"/>
    <lineage>
        <taxon>Bacteria</taxon>
        <taxon>Bacillati</taxon>
        <taxon>Chloroflexota</taxon>
        <taxon>Ktedonobacteria</taxon>
        <taxon>Ktedonobacterales</taxon>
        <taxon>Dictyobacteraceae</taxon>
        <taxon>Tengunoibacter</taxon>
    </lineage>
</organism>
<accession>A0A402A3H3</accession>
<name>A0A402A3H3_9CHLR</name>
<keyword evidence="1" id="KW-0812">Transmembrane</keyword>
<dbReference type="EMBL" id="BIFR01000001">
    <property type="protein sequence ID" value="GCE13700.1"/>
    <property type="molecule type" value="Genomic_DNA"/>
</dbReference>
<keyword evidence="3" id="KW-1185">Reference proteome</keyword>
<comment type="caution">
    <text evidence="2">The sequence shown here is derived from an EMBL/GenBank/DDBJ whole genome shotgun (WGS) entry which is preliminary data.</text>
</comment>
<evidence type="ECO:0000313" key="2">
    <source>
        <dbReference type="EMBL" id="GCE13700.1"/>
    </source>
</evidence>
<sequence>MRNFLAFGLIVVGALLLCSFVSTLPHNTDTVIARLTIFLTIFLSVGCIGSGIVLAIANTKYKS</sequence>
<protein>
    <submittedName>
        <fullName evidence="2">Uncharacterized protein</fullName>
    </submittedName>
</protein>
<gene>
    <name evidence="2" type="ORF">KTT_35590</name>
</gene>
<dbReference type="RefSeq" id="WP_126581204.1">
    <property type="nucleotide sequence ID" value="NZ_BIFR01000001.1"/>
</dbReference>